<accession>A0A2Z7C1Q9</accession>
<protein>
    <submittedName>
        <fullName evidence="1">Uncharacterized protein</fullName>
    </submittedName>
</protein>
<proteinExistence type="predicted"/>
<dbReference type="Proteomes" id="UP000250235">
    <property type="component" value="Unassembled WGS sequence"/>
</dbReference>
<evidence type="ECO:0000313" key="1">
    <source>
        <dbReference type="EMBL" id="KZV39778.1"/>
    </source>
</evidence>
<dbReference type="AlphaFoldDB" id="A0A2Z7C1Q9"/>
<keyword evidence="2" id="KW-1185">Reference proteome</keyword>
<evidence type="ECO:0000313" key="2">
    <source>
        <dbReference type="Proteomes" id="UP000250235"/>
    </source>
</evidence>
<reference evidence="1 2" key="1">
    <citation type="journal article" date="2015" name="Proc. Natl. Acad. Sci. U.S.A.">
        <title>The resurrection genome of Boea hygrometrica: A blueprint for survival of dehydration.</title>
        <authorList>
            <person name="Xiao L."/>
            <person name="Yang G."/>
            <person name="Zhang L."/>
            <person name="Yang X."/>
            <person name="Zhao S."/>
            <person name="Ji Z."/>
            <person name="Zhou Q."/>
            <person name="Hu M."/>
            <person name="Wang Y."/>
            <person name="Chen M."/>
            <person name="Xu Y."/>
            <person name="Jin H."/>
            <person name="Xiao X."/>
            <person name="Hu G."/>
            <person name="Bao F."/>
            <person name="Hu Y."/>
            <person name="Wan P."/>
            <person name="Li L."/>
            <person name="Deng X."/>
            <person name="Kuang T."/>
            <person name="Xiang C."/>
            <person name="Zhu J.K."/>
            <person name="Oliver M.J."/>
            <person name="He Y."/>
        </authorList>
    </citation>
    <scope>NUCLEOTIDE SEQUENCE [LARGE SCALE GENOMIC DNA]</scope>
    <source>
        <strain evidence="2">cv. XS01</strain>
    </source>
</reference>
<gene>
    <name evidence="1" type="ORF">F511_26754</name>
</gene>
<sequence>MLDISVPIWSQEEAGLRKSERYVQAAFHYFGQVELRSSLGWPTCEALIVSLNSN</sequence>
<name>A0A2Z7C1Q9_9LAMI</name>
<organism evidence="1 2">
    <name type="scientific">Dorcoceras hygrometricum</name>
    <dbReference type="NCBI Taxonomy" id="472368"/>
    <lineage>
        <taxon>Eukaryota</taxon>
        <taxon>Viridiplantae</taxon>
        <taxon>Streptophyta</taxon>
        <taxon>Embryophyta</taxon>
        <taxon>Tracheophyta</taxon>
        <taxon>Spermatophyta</taxon>
        <taxon>Magnoliopsida</taxon>
        <taxon>eudicotyledons</taxon>
        <taxon>Gunneridae</taxon>
        <taxon>Pentapetalae</taxon>
        <taxon>asterids</taxon>
        <taxon>lamiids</taxon>
        <taxon>Lamiales</taxon>
        <taxon>Gesneriaceae</taxon>
        <taxon>Didymocarpoideae</taxon>
        <taxon>Trichosporeae</taxon>
        <taxon>Loxocarpinae</taxon>
        <taxon>Dorcoceras</taxon>
    </lineage>
</organism>
<dbReference type="EMBL" id="KV000895">
    <property type="protein sequence ID" value="KZV39778.1"/>
    <property type="molecule type" value="Genomic_DNA"/>
</dbReference>